<dbReference type="Gene3D" id="2.40.30.10">
    <property type="entry name" value="Translation factors"/>
    <property type="match status" value="1"/>
</dbReference>
<organism evidence="15 16">
    <name type="scientific">Achromobacter spanius</name>
    <dbReference type="NCBI Taxonomy" id="217203"/>
    <lineage>
        <taxon>Bacteria</taxon>
        <taxon>Pseudomonadati</taxon>
        <taxon>Pseudomonadota</taxon>
        <taxon>Betaproteobacteria</taxon>
        <taxon>Burkholderiales</taxon>
        <taxon>Alcaligenaceae</taxon>
        <taxon>Achromobacter</taxon>
    </lineage>
</organism>
<keyword evidence="3" id="KW-0285">Flavoprotein</keyword>
<sequence length="456" mass="50455">MRAIKLTLVFSLLLVALLWALADSRLWGGSSPYTVRAALIQLSGLLALACMSLALVLAARPRWPERPLGGLDKMYRLHKWLGIGALFFSLLHWLFKNGFRPAIQWGWFEPGARPPRQPPVDVVDTFLHRWRHDAEALGEWAFYGVVVLVVLALLRFFPYRLFYKTHRIIAALFLVLVVHAVVLLDYGYWTQPVGWLAAALMAAGSVAAVLLLLRATNSGRQVWAKVVGLTHFPGVESLEIELETSPGWPGHRPGQFVFAMSNASEGPHPYTIASAWKPHAARITIIAKALGDHTRRLPQTLKPGQAVRIEGPYGDFTFDDGMPRQIWVAGGIGITPFLARMDALADADANANGNGNSHPATPPAIDLIHVTTEVDDAALARLRARAEAAGVRLHLLIRARDGRLNGERLRALVPAWREASLWFCGPSALGEALRKDLAAHGFPVARHFHFELYRMR</sequence>
<feature type="transmembrane region" description="Helical" evidence="13">
    <location>
        <begin position="77"/>
        <end position="95"/>
    </location>
</feature>
<evidence type="ECO:0000256" key="6">
    <source>
        <dbReference type="ARBA" id="ARBA00022723"/>
    </source>
</evidence>
<evidence type="ECO:0000256" key="7">
    <source>
        <dbReference type="ARBA" id="ARBA00022827"/>
    </source>
</evidence>
<evidence type="ECO:0000259" key="14">
    <source>
        <dbReference type="PROSITE" id="PS51384"/>
    </source>
</evidence>
<dbReference type="Pfam" id="PF01794">
    <property type="entry name" value="Ferric_reduct"/>
    <property type="match status" value="1"/>
</dbReference>
<feature type="domain" description="FAD-binding FR-type" evidence="14">
    <location>
        <begin position="214"/>
        <end position="319"/>
    </location>
</feature>
<gene>
    <name evidence="15" type="ORF">C4E15_26315</name>
</gene>
<feature type="transmembrane region" description="Helical" evidence="13">
    <location>
        <begin position="169"/>
        <end position="189"/>
    </location>
</feature>
<dbReference type="GO" id="GO:0016020">
    <property type="term" value="C:membrane"/>
    <property type="evidence" value="ECO:0007669"/>
    <property type="project" value="UniProtKB-SubCell"/>
</dbReference>
<evidence type="ECO:0000313" key="15">
    <source>
        <dbReference type="EMBL" id="PPA73231.1"/>
    </source>
</evidence>
<name>A0A2S5GK24_9BURK</name>
<dbReference type="SUPFAM" id="SSF63380">
    <property type="entry name" value="Riboflavin synthase domain-like"/>
    <property type="match status" value="1"/>
</dbReference>
<evidence type="ECO:0000256" key="11">
    <source>
        <dbReference type="ARBA" id="ARBA00023014"/>
    </source>
</evidence>
<dbReference type="InterPro" id="IPR017938">
    <property type="entry name" value="Riboflavin_synthase-like_b-brl"/>
</dbReference>
<dbReference type="InterPro" id="IPR050415">
    <property type="entry name" value="MRET"/>
</dbReference>
<keyword evidence="7" id="KW-0274">FAD</keyword>
<keyword evidence="11" id="KW-0411">Iron-sulfur</keyword>
<comment type="subcellular location">
    <subcellularLocation>
        <location evidence="2">Membrane</location>
        <topology evidence="2">Multi-pass membrane protein</topology>
    </subcellularLocation>
</comment>
<dbReference type="CDD" id="cd06198">
    <property type="entry name" value="FNR_like_3"/>
    <property type="match status" value="1"/>
</dbReference>
<evidence type="ECO:0000256" key="13">
    <source>
        <dbReference type="SAM" id="Phobius"/>
    </source>
</evidence>
<keyword evidence="10" id="KW-0408">Iron</keyword>
<dbReference type="GO" id="GO:0046872">
    <property type="term" value="F:metal ion binding"/>
    <property type="evidence" value="ECO:0007669"/>
    <property type="project" value="UniProtKB-KW"/>
</dbReference>
<dbReference type="Proteomes" id="UP000239990">
    <property type="component" value="Unassembled WGS sequence"/>
</dbReference>
<evidence type="ECO:0000256" key="4">
    <source>
        <dbReference type="ARBA" id="ARBA00022692"/>
    </source>
</evidence>
<dbReference type="PANTHER" id="PTHR47354:SF8">
    <property type="entry name" value="1,2-PHENYLACETYL-COA EPOXIDASE, SUBUNIT E"/>
    <property type="match status" value="1"/>
</dbReference>
<dbReference type="PROSITE" id="PS51384">
    <property type="entry name" value="FAD_FR"/>
    <property type="match status" value="1"/>
</dbReference>
<dbReference type="GO" id="GO:0051537">
    <property type="term" value="F:2 iron, 2 sulfur cluster binding"/>
    <property type="evidence" value="ECO:0007669"/>
    <property type="project" value="UniProtKB-KW"/>
</dbReference>
<keyword evidence="4 13" id="KW-0812">Transmembrane</keyword>
<dbReference type="EMBL" id="PREU01000016">
    <property type="protein sequence ID" value="PPA73231.1"/>
    <property type="molecule type" value="Genomic_DNA"/>
</dbReference>
<evidence type="ECO:0000256" key="12">
    <source>
        <dbReference type="ARBA" id="ARBA00023136"/>
    </source>
</evidence>
<feature type="transmembrane region" description="Helical" evidence="13">
    <location>
        <begin position="140"/>
        <end position="157"/>
    </location>
</feature>
<evidence type="ECO:0000256" key="8">
    <source>
        <dbReference type="ARBA" id="ARBA00022989"/>
    </source>
</evidence>
<comment type="caution">
    <text evidence="15">The sequence shown here is derived from an EMBL/GenBank/DDBJ whole genome shotgun (WGS) entry which is preliminary data.</text>
</comment>
<keyword evidence="8 13" id="KW-1133">Transmembrane helix</keyword>
<evidence type="ECO:0000256" key="2">
    <source>
        <dbReference type="ARBA" id="ARBA00004141"/>
    </source>
</evidence>
<dbReference type="PRINTS" id="PR00409">
    <property type="entry name" value="PHDIOXRDTASE"/>
</dbReference>
<dbReference type="AlphaFoldDB" id="A0A2S5GK24"/>
<dbReference type="GO" id="GO:0050660">
    <property type="term" value="F:flavin adenine dinucleotide binding"/>
    <property type="evidence" value="ECO:0007669"/>
    <property type="project" value="TreeGrafter"/>
</dbReference>
<keyword evidence="6" id="KW-0479">Metal-binding</keyword>
<dbReference type="InterPro" id="IPR017927">
    <property type="entry name" value="FAD-bd_FR_type"/>
</dbReference>
<keyword evidence="5" id="KW-0001">2Fe-2S</keyword>
<dbReference type="Gene3D" id="3.40.50.80">
    <property type="entry name" value="Nucleotide-binding domain of ferredoxin-NADP reductase (FNR) module"/>
    <property type="match status" value="1"/>
</dbReference>
<evidence type="ECO:0000256" key="1">
    <source>
        <dbReference type="ARBA" id="ARBA00001974"/>
    </source>
</evidence>
<accession>A0A2S5GK24</accession>
<proteinExistence type="predicted"/>
<protein>
    <submittedName>
        <fullName evidence="15">Ferric reductase</fullName>
    </submittedName>
</protein>
<dbReference type="OrthoDB" id="9796486at2"/>
<evidence type="ECO:0000256" key="10">
    <source>
        <dbReference type="ARBA" id="ARBA00023004"/>
    </source>
</evidence>
<dbReference type="SUPFAM" id="SSF52343">
    <property type="entry name" value="Ferredoxin reductase-like, C-terminal NADP-linked domain"/>
    <property type="match status" value="1"/>
</dbReference>
<keyword evidence="9" id="KW-0560">Oxidoreductase</keyword>
<evidence type="ECO:0000256" key="3">
    <source>
        <dbReference type="ARBA" id="ARBA00022630"/>
    </source>
</evidence>
<reference evidence="15 16" key="1">
    <citation type="submission" date="2018-02" db="EMBL/GenBank/DDBJ databases">
        <title>Draft Genome of Achromobacter spanius stain 6.</title>
        <authorList>
            <person name="Gunasekera T.S."/>
            <person name="Radwan O."/>
            <person name="Ruiz O.N."/>
        </authorList>
    </citation>
    <scope>NUCLEOTIDE SEQUENCE [LARGE SCALE GENOMIC DNA]</scope>
    <source>
        <strain evidence="15 16">6</strain>
    </source>
</reference>
<dbReference type="InterPro" id="IPR039261">
    <property type="entry name" value="FNR_nucleotide-bd"/>
</dbReference>
<feature type="transmembrane region" description="Helical" evidence="13">
    <location>
        <begin position="195"/>
        <end position="213"/>
    </location>
</feature>
<feature type="transmembrane region" description="Helical" evidence="13">
    <location>
        <begin position="38"/>
        <end position="57"/>
    </location>
</feature>
<evidence type="ECO:0000256" key="5">
    <source>
        <dbReference type="ARBA" id="ARBA00022714"/>
    </source>
</evidence>
<evidence type="ECO:0000313" key="16">
    <source>
        <dbReference type="Proteomes" id="UP000239990"/>
    </source>
</evidence>
<comment type="cofactor">
    <cofactor evidence="1">
        <name>FAD</name>
        <dbReference type="ChEBI" id="CHEBI:57692"/>
    </cofactor>
</comment>
<keyword evidence="12 13" id="KW-0472">Membrane</keyword>
<dbReference type="PANTHER" id="PTHR47354">
    <property type="entry name" value="NADH OXIDOREDUCTASE HCR"/>
    <property type="match status" value="1"/>
</dbReference>
<dbReference type="RefSeq" id="WP_104145476.1">
    <property type="nucleotide sequence ID" value="NZ_PREU01000016.1"/>
</dbReference>
<dbReference type="GO" id="GO:0016491">
    <property type="term" value="F:oxidoreductase activity"/>
    <property type="evidence" value="ECO:0007669"/>
    <property type="project" value="UniProtKB-KW"/>
</dbReference>
<dbReference type="InterPro" id="IPR013130">
    <property type="entry name" value="Fe3_Rdtase_TM_dom"/>
</dbReference>
<evidence type="ECO:0000256" key="9">
    <source>
        <dbReference type="ARBA" id="ARBA00023002"/>
    </source>
</evidence>